<feature type="domain" description="HAMP" evidence="14">
    <location>
        <begin position="209"/>
        <end position="263"/>
    </location>
</feature>
<dbReference type="EMBL" id="CP026378">
    <property type="protein sequence ID" value="AUY26777.1"/>
    <property type="molecule type" value="Genomic_DNA"/>
</dbReference>
<evidence type="ECO:0000256" key="2">
    <source>
        <dbReference type="ARBA" id="ARBA00022475"/>
    </source>
</evidence>
<keyword evidence="7 12" id="KW-1133">Transmembrane helix</keyword>
<keyword evidence="5" id="KW-0997">Cell inner membrane</keyword>
<gene>
    <name evidence="15" type="ORF">C2E16_18995</name>
</gene>
<dbReference type="SMART" id="SM00304">
    <property type="entry name" value="HAMP"/>
    <property type="match status" value="1"/>
</dbReference>
<evidence type="ECO:0000256" key="9">
    <source>
        <dbReference type="ARBA" id="ARBA00023224"/>
    </source>
</evidence>
<comment type="similarity">
    <text evidence="10">Belongs to the methyl-accepting chemotaxis (MCP) protein family.</text>
</comment>
<dbReference type="Proteomes" id="UP000237673">
    <property type="component" value="Chromosome"/>
</dbReference>
<dbReference type="SUPFAM" id="SSF58104">
    <property type="entry name" value="Methyl-accepting chemotaxis protein (MCP) signaling domain"/>
    <property type="match status" value="1"/>
</dbReference>
<evidence type="ECO:0000313" key="16">
    <source>
        <dbReference type="Proteomes" id="UP000237673"/>
    </source>
</evidence>
<dbReference type="Pfam" id="PF02203">
    <property type="entry name" value="TarH"/>
    <property type="match status" value="1"/>
</dbReference>
<evidence type="ECO:0000256" key="10">
    <source>
        <dbReference type="ARBA" id="ARBA00029447"/>
    </source>
</evidence>
<keyword evidence="9 11" id="KW-0807">Transducer</keyword>
<dbReference type="Gene3D" id="1.20.120.30">
    <property type="entry name" value="Aspartate receptor, ligand-binding domain"/>
    <property type="match status" value="1"/>
</dbReference>
<evidence type="ECO:0000256" key="5">
    <source>
        <dbReference type="ARBA" id="ARBA00022519"/>
    </source>
</evidence>
<accession>A0ABM6S571</accession>
<dbReference type="PROSITE" id="PS50111">
    <property type="entry name" value="CHEMOTAXIS_TRANSDUC_2"/>
    <property type="match status" value="1"/>
</dbReference>
<evidence type="ECO:0000256" key="4">
    <source>
        <dbReference type="ARBA" id="ARBA00022500"/>
    </source>
</evidence>
<proteinExistence type="inferred from homology"/>
<dbReference type="SUPFAM" id="SSF47170">
    <property type="entry name" value="Aspartate receptor, ligand-binding domain"/>
    <property type="match status" value="1"/>
</dbReference>
<dbReference type="PROSITE" id="PS50885">
    <property type="entry name" value="HAMP"/>
    <property type="match status" value="1"/>
</dbReference>
<reference evidence="15 16" key="1">
    <citation type="submission" date="2018-01" db="EMBL/GenBank/DDBJ databases">
        <title>Complete and assembled Genome of Pantoea calida DSM22759T.</title>
        <authorList>
            <person name="Stevens M.J.A."/>
            <person name="Zurfluh K."/>
            <person name="Stephan R."/>
        </authorList>
    </citation>
    <scope>NUCLEOTIDE SEQUENCE [LARGE SCALE GENOMIC DNA]</scope>
    <source>
        <strain evidence="15 16">DSM 22759</strain>
    </source>
</reference>
<dbReference type="PRINTS" id="PR00260">
    <property type="entry name" value="CHEMTRNSDUCR"/>
</dbReference>
<evidence type="ECO:0000256" key="11">
    <source>
        <dbReference type="PROSITE-ProRule" id="PRU00284"/>
    </source>
</evidence>
<sequence>MTIKRSSLLILITLLGIFMVSSVTNAWLFVRSNNSLDSVNKEIRVVLSIIDPINHSRNLRVHLMEYMKQLEKGDMENANARLAGVDTLVQKMDDAFDAYVKAPRLENEDALLQAYQQAWMAYKQQGIEPLMAAVRNGDQAGFTNQLAVVAKLDRQYEIALDKVLALHETYAKQLNVTAQQNFNFSVLMLVIFAVLFLFIIGLIYFLLKKYLLDSLLAAKEQCSKIAEGQLQHTVPVSAASRSEISDVLRSIEQMRLSLIQIISQVRDSCHSVANASQEIAAGNIDLSSRTEQQASALTQTAASMEELSATVKQNTDNVYQATRLTQEAVQAAQTGDDVSKEVITTMSGITESSRKIEEITSVINSIAFQTNILALNAAVEAARAGEEGRGFAVVAGEVRNLAQRSAAAAREIEGLIKDSVSSISQGSQQVTKTGEAIANIINTVSRVNALMQEVSTASDEQSRGILQIEQAVTEMDGVTQQNAALVQESASAASSLEEQVNYLKNTVSAFQLPVHSASAH</sequence>
<keyword evidence="4" id="KW-0145">Chemotaxis</keyword>
<dbReference type="CDD" id="cd11386">
    <property type="entry name" value="MCP_signal"/>
    <property type="match status" value="1"/>
</dbReference>
<dbReference type="InterPro" id="IPR051310">
    <property type="entry name" value="MCP_chemotaxis"/>
</dbReference>
<evidence type="ECO:0000256" key="6">
    <source>
        <dbReference type="ARBA" id="ARBA00022692"/>
    </source>
</evidence>
<protein>
    <submittedName>
        <fullName evidence="15">Methyl-accepting chemotaxis protein</fullName>
    </submittedName>
</protein>
<evidence type="ECO:0000256" key="3">
    <source>
        <dbReference type="ARBA" id="ARBA00022481"/>
    </source>
</evidence>
<organism evidence="15 16">
    <name type="scientific">Mixta calida</name>
    <dbReference type="NCBI Taxonomy" id="665913"/>
    <lineage>
        <taxon>Bacteria</taxon>
        <taxon>Pseudomonadati</taxon>
        <taxon>Pseudomonadota</taxon>
        <taxon>Gammaproteobacteria</taxon>
        <taxon>Enterobacterales</taxon>
        <taxon>Erwiniaceae</taxon>
        <taxon>Mixta</taxon>
    </lineage>
</organism>
<dbReference type="PANTHER" id="PTHR43531:SF5">
    <property type="entry name" value="METHYL-ACCEPTING CHEMOTAXIS PROTEIN III"/>
    <property type="match status" value="1"/>
</dbReference>
<dbReference type="RefSeq" id="WP_038623743.1">
    <property type="nucleotide sequence ID" value="NZ_CAXOMJ010000014.1"/>
</dbReference>
<evidence type="ECO:0000256" key="7">
    <source>
        <dbReference type="ARBA" id="ARBA00022989"/>
    </source>
</evidence>
<dbReference type="InterPro" id="IPR004089">
    <property type="entry name" value="MCPsignal_dom"/>
</dbReference>
<evidence type="ECO:0000313" key="15">
    <source>
        <dbReference type="EMBL" id="AUY26777.1"/>
    </source>
</evidence>
<dbReference type="InterPro" id="IPR004090">
    <property type="entry name" value="Chemotax_Me-accpt_rcpt"/>
</dbReference>
<keyword evidence="8 12" id="KW-0472">Membrane</keyword>
<evidence type="ECO:0000256" key="12">
    <source>
        <dbReference type="SAM" id="Phobius"/>
    </source>
</evidence>
<dbReference type="InterPro" id="IPR003122">
    <property type="entry name" value="Tar_rcpt_lig-bd"/>
</dbReference>
<dbReference type="Gene3D" id="1.10.287.950">
    <property type="entry name" value="Methyl-accepting chemotaxis protein"/>
    <property type="match status" value="1"/>
</dbReference>
<comment type="subcellular location">
    <subcellularLocation>
        <location evidence="1">Cell inner membrane</location>
        <topology evidence="1">Multi-pass membrane protein</topology>
    </subcellularLocation>
</comment>
<feature type="transmembrane region" description="Helical" evidence="12">
    <location>
        <begin position="182"/>
        <end position="207"/>
    </location>
</feature>
<dbReference type="Pfam" id="PF00015">
    <property type="entry name" value="MCPsignal"/>
    <property type="match status" value="1"/>
</dbReference>
<dbReference type="Pfam" id="PF00672">
    <property type="entry name" value="HAMP"/>
    <property type="match status" value="1"/>
</dbReference>
<keyword evidence="2" id="KW-1003">Cell membrane</keyword>
<name>A0ABM6S571_9GAMM</name>
<evidence type="ECO:0000259" key="14">
    <source>
        <dbReference type="PROSITE" id="PS50885"/>
    </source>
</evidence>
<keyword evidence="3" id="KW-0488">Methylation</keyword>
<keyword evidence="16" id="KW-1185">Reference proteome</keyword>
<evidence type="ECO:0000256" key="8">
    <source>
        <dbReference type="ARBA" id="ARBA00023136"/>
    </source>
</evidence>
<feature type="domain" description="Methyl-accepting transducer" evidence="13">
    <location>
        <begin position="268"/>
        <end position="497"/>
    </location>
</feature>
<evidence type="ECO:0000259" key="13">
    <source>
        <dbReference type="PROSITE" id="PS50111"/>
    </source>
</evidence>
<dbReference type="InterPro" id="IPR035440">
    <property type="entry name" value="4HB_MCP_dom_sf"/>
</dbReference>
<dbReference type="SMART" id="SM00283">
    <property type="entry name" value="MA"/>
    <property type="match status" value="1"/>
</dbReference>
<dbReference type="InterPro" id="IPR003660">
    <property type="entry name" value="HAMP_dom"/>
</dbReference>
<evidence type="ECO:0000256" key="1">
    <source>
        <dbReference type="ARBA" id="ARBA00004429"/>
    </source>
</evidence>
<dbReference type="PANTHER" id="PTHR43531">
    <property type="entry name" value="PROTEIN ICFG"/>
    <property type="match status" value="1"/>
</dbReference>
<keyword evidence="6 12" id="KW-0812">Transmembrane</keyword>